<evidence type="ECO:0000313" key="1">
    <source>
        <dbReference type="EMBL" id="QGU28241.1"/>
    </source>
</evidence>
<gene>
    <name evidence="1" type="ORF">D7D94_11555</name>
</gene>
<proteinExistence type="predicted"/>
<evidence type="ECO:0000313" key="2">
    <source>
        <dbReference type="Proteomes" id="UP000422989"/>
    </source>
</evidence>
<organism evidence="1 2">
    <name type="scientific">Microbacterium oryzae</name>
    <dbReference type="NCBI Taxonomy" id="743009"/>
    <lineage>
        <taxon>Bacteria</taxon>
        <taxon>Bacillati</taxon>
        <taxon>Actinomycetota</taxon>
        <taxon>Actinomycetes</taxon>
        <taxon>Micrococcales</taxon>
        <taxon>Microbacteriaceae</taxon>
        <taxon>Microbacterium</taxon>
    </lineage>
</organism>
<accession>A0A6I6E9F1</accession>
<dbReference type="KEGG" id="moj:D7D94_11555"/>
<dbReference type="SUPFAM" id="SSF103247">
    <property type="entry name" value="TT1751-like"/>
    <property type="match status" value="1"/>
</dbReference>
<dbReference type="Proteomes" id="UP000422989">
    <property type="component" value="Chromosome"/>
</dbReference>
<name>A0A6I6E9F1_9MICO</name>
<evidence type="ECO:0008006" key="3">
    <source>
        <dbReference type="Google" id="ProtNLM"/>
    </source>
</evidence>
<dbReference type="OrthoDB" id="3358967at2"/>
<dbReference type="InterPro" id="IPR035923">
    <property type="entry name" value="TT1751-like_sf"/>
</dbReference>
<dbReference type="EMBL" id="CP032550">
    <property type="protein sequence ID" value="QGU28241.1"/>
    <property type="molecule type" value="Genomic_DNA"/>
</dbReference>
<dbReference type="RefSeq" id="WP_156242753.1">
    <property type="nucleotide sequence ID" value="NZ_BAAAZL010000004.1"/>
</dbReference>
<reference evidence="1 2" key="1">
    <citation type="submission" date="2018-09" db="EMBL/GenBank/DDBJ databases">
        <title>Whole genome sequencing of Microbacterium oryzae strain MB-10T.</title>
        <authorList>
            <person name="Das S.K."/>
        </authorList>
    </citation>
    <scope>NUCLEOTIDE SEQUENCE [LARGE SCALE GENOMIC DNA]</scope>
    <source>
        <strain evidence="1 2">MB-10</strain>
    </source>
</reference>
<keyword evidence="2" id="KW-1185">Reference proteome</keyword>
<protein>
    <recommendedName>
        <fullName evidence="3">DUF302 domain-containing protein</fullName>
    </recommendedName>
</protein>
<sequence>MSYQVEETTSEHPARRVRLHTNAHFAALVSAFEEAVPTLSDAEALAQVSGDWAGFIRGLQWESPSGFVRVATARPSDLLQQAGSTALSVVWLIAHHGIAARLFRHDPGTMLYSPLRVEAHTSREPGTTLSFEVPSTQLAGFGINKVTQAGAELDRALGDLLEDLGLPRPAALRR</sequence>
<dbReference type="AlphaFoldDB" id="A0A6I6E9F1"/>